<name>A0A250IGA6_9BACT</name>
<dbReference type="KEGG" id="mbd:MEBOL_003713"/>
<dbReference type="Gene3D" id="2.120.10.80">
    <property type="entry name" value="Kelch-type beta propeller"/>
    <property type="match status" value="1"/>
</dbReference>
<keyword evidence="4" id="KW-1185">Reference proteome</keyword>
<dbReference type="SMART" id="SM00612">
    <property type="entry name" value="Kelch"/>
    <property type="match status" value="5"/>
</dbReference>
<dbReference type="EMBL" id="CP022163">
    <property type="protein sequence ID" value="ATB30253.1"/>
    <property type="molecule type" value="Genomic_DNA"/>
</dbReference>
<dbReference type="AlphaFoldDB" id="A0A250IGA6"/>
<gene>
    <name evidence="3" type="ORF">MEBOL_003713</name>
</gene>
<proteinExistence type="predicted"/>
<protein>
    <submittedName>
        <fullName evidence="3">Galactose oxidase</fullName>
    </submittedName>
</protein>
<evidence type="ECO:0000313" key="4">
    <source>
        <dbReference type="Proteomes" id="UP000217289"/>
    </source>
</evidence>
<dbReference type="InterPro" id="IPR006652">
    <property type="entry name" value="Kelch_1"/>
</dbReference>
<dbReference type="PANTHER" id="PTHR46344">
    <property type="entry name" value="OS02G0202900 PROTEIN"/>
    <property type="match status" value="1"/>
</dbReference>
<reference evidence="3 4" key="1">
    <citation type="submission" date="2017-06" db="EMBL/GenBank/DDBJ databases">
        <authorList>
            <person name="Kim H.J."/>
            <person name="Triplett B.A."/>
        </authorList>
    </citation>
    <scope>NUCLEOTIDE SEQUENCE [LARGE SCALE GENOMIC DNA]</scope>
    <source>
        <strain evidence="3 4">DSM 14713</strain>
    </source>
</reference>
<dbReference type="Proteomes" id="UP000217289">
    <property type="component" value="Chromosome"/>
</dbReference>
<dbReference type="InterPro" id="IPR015915">
    <property type="entry name" value="Kelch-typ_b-propeller"/>
</dbReference>
<dbReference type="Gene3D" id="2.130.10.80">
    <property type="entry name" value="Galactose oxidase/kelch, beta-propeller"/>
    <property type="match status" value="2"/>
</dbReference>
<dbReference type="Pfam" id="PF01344">
    <property type="entry name" value="Kelch_1"/>
    <property type="match status" value="4"/>
</dbReference>
<evidence type="ECO:0000256" key="2">
    <source>
        <dbReference type="ARBA" id="ARBA00022737"/>
    </source>
</evidence>
<accession>A0A250IGA6</accession>
<dbReference type="SUPFAM" id="SSF50965">
    <property type="entry name" value="Galactose oxidase, central domain"/>
    <property type="match status" value="1"/>
</dbReference>
<keyword evidence="1" id="KW-0880">Kelch repeat</keyword>
<dbReference type="PANTHER" id="PTHR46344:SF27">
    <property type="entry name" value="KELCH REPEAT SUPERFAMILY PROTEIN"/>
    <property type="match status" value="1"/>
</dbReference>
<keyword evidence="2" id="KW-0677">Repeat</keyword>
<evidence type="ECO:0000313" key="3">
    <source>
        <dbReference type="EMBL" id="ATB30253.1"/>
    </source>
</evidence>
<evidence type="ECO:0000256" key="1">
    <source>
        <dbReference type="ARBA" id="ARBA00022441"/>
    </source>
</evidence>
<dbReference type="InterPro" id="IPR037293">
    <property type="entry name" value="Gal_Oxidase_central_sf"/>
</dbReference>
<organism evidence="3 4">
    <name type="scientific">Melittangium boletus DSM 14713</name>
    <dbReference type="NCBI Taxonomy" id="1294270"/>
    <lineage>
        <taxon>Bacteria</taxon>
        <taxon>Pseudomonadati</taxon>
        <taxon>Myxococcota</taxon>
        <taxon>Myxococcia</taxon>
        <taxon>Myxococcales</taxon>
        <taxon>Cystobacterineae</taxon>
        <taxon>Archangiaceae</taxon>
        <taxon>Melittangium</taxon>
    </lineage>
</organism>
<sequence length="534" mass="54993">MALVSMGSLGATPRVQGPLVDLADGRVLAVGGGEVYEPEVGGWRTTGVMHTARRQPAAVRLADGRVLVVGGASAASGALASAEVYEPATGRWTPVADLLEAREDPAAVVLADGRVLVVGGFDGRRQPVRSAEVFDPVRGGWTRTGAPLATRQGARTGVVLEGGQALFVSGLQAELYEPASGAWRKAGPVGGAAGTHRSGHTVTRLRDGRVLVVGGTTARAAATAEVYEPETGQWRLVAAPGSPREAHAAWVMEDGRVLVVGGFHASTGALASVERYDPVADSWSEESPLQEARRGAALLALEEGAVRVVGGGLSPSERYVPDRCLPLTCEAAGPVCGALADGCGGTLTCGPCEEAPRCGEDGCGVERAGYDARLRVLRCDEAGVGCASGAGLAGRGPLGPEPHAPNTLGGTCGDGGGGVAGRDESLEALRVVTEDGERLASGRRVRVEATVWAYEDPETNRLDLYFAADAREPVWTHVATLKPEGSGARVLSATYVLPVGTLQAVRGVFRYAGRAEPCPGGVFDDVDDLVFTVR</sequence>
<dbReference type="InterPro" id="IPR011043">
    <property type="entry name" value="Gal_Oxase/kelch_b-propeller"/>
</dbReference>